<dbReference type="Proteomes" id="UP000182089">
    <property type="component" value="Unassembled WGS sequence"/>
</dbReference>
<sequence length="187" mass="20326">MSRTHLHTVVTAAFFAAIDYLFAMFQFHIPSPIGHPFVDLGFTFVSLGVVFLGFKYGLLAGAVGLFVFDLLNGYANHAYLTILEVFILSLVVALLEKLLQRFLANHPSAIFVLGLGAGLTKIATGYLRYLLEGLIDAGLPLSKAMVTAMSAFPADIATGLLMMVTIPVFFFALAKFFAAANFTLERH</sequence>
<organism evidence="2 3">
    <name type="scientific">Ligilactobacillus ruminis</name>
    <dbReference type="NCBI Taxonomy" id="1623"/>
    <lineage>
        <taxon>Bacteria</taxon>
        <taxon>Bacillati</taxon>
        <taxon>Bacillota</taxon>
        <taxon>Bacilli</taxon>
        <taxon>Lactobacillales</taxon>
        <taxon>Lactobacillaceae</taxon>
        <taxon>Ligilactobacillus</taxon>
    </lineage>
</organism>
<dbReference type="Gene3D" id="1.10.1760.20">
    <property type="match status" value="1"/>
</dbReference>
<protein>
    <submittedName>
        <fullName evidence="2">Uncharacterized membrane protein</fullName>
    </submittedName>
</protein>
<feature type="transmembrane region" description="Helical" evidence="1">
    <location>
        <begin position="37"/>
        <end position="58"/>
    </location>
</feature>
<feature type="transmembrane region" description="Helical" evidence="1">
    <location>
        <begin position="78"/>
        <end position="96"/>
    </location>
</feature>
<accession>A0ABY1ACG7</accession>
<evidence type="ECO:0000313" key="2">
    <source>
        <dbReference type="EMBL" id="SEM79952.1"/>
    </source>
</evidence>
<feature type="transmembrane region" description="Helical" evidence="1">
    <location>
        <begin position="6"/>
        <end position="25"/>
    </location>
</feature>
<feature type="transmembrane region" description="Helical" evidence="1">
    <location>
        <begin position="151"/>
        <end position="178"/>
    </location>
</feature>
<keyword evidence="1" id="KW-1133">Transmembrane helix</keyword>
<keyword evidence="1" id="KW-0472">Membrane</keyword>
<reference evidence="2 3" key="1">
    <citation type="submission" date="2016-10" db="EMBL/GenBank/DDBJ databases">
        <authorList>
            <person name="Varghese N."/>
            <person name="Submissions S."/>
        </authorList>
    </citation>
    <scope>NUCLEOTIDE SEQUENCE [LARGE SCALE GENOMIC DNA]</scope>
    <source>
        <strain evidence="2 3">WC1T17</strain>
    </source>
</reference>
<dbReference type="Pfam" id="PF07155">
    <property type="entry name" value="ECF-ribofla_trS"/>
    <property type="match status" value="1"/>
</dbReference>
<evidence type="ECO:0000313" key="3">
    <source>
        <dbReference type="Proteomes" id="UP000182089"/>
    </source>
</evidence>
<evidence type="ECO:0000256" key="1">
    <source>
        <dbReference type="SAM" id="Phobius"/>
    </source>
</evidence>
<dbReference type="EMBL" id="FOCC01000009">
    <property type="protein sequence ID" value="SEM79952.1"/>
    <property type="molecule type" value="Genomic_DNA"/>
</dbReference>
<gene>
    <name evidence="2" type="ORF">SAMN05216431_10925</name>
</gene>
<feature type="transmembrane region" description="Helical" evidence="1">
    <location>
        <begin position="108"/>
        <end position="131"/>
    </location>
</feature>
<keyword evidence="1" id="KW-0812">Transmembrane</keyword>
<name>A0ABY1ACG7_9LACO</name>
<comment type="caution">
    <text evidence="2">The sequence shown here is derived from an EMBL/GenBank/DDBJ whole genome shotgun (WGS) entry which is preliminary data.</text>
</comment>
<dbReference type="InterPro" id="IPR009825">
    <property type="entry name" value="ECF_substrate-spec-like"/>
</dbReference>
<proteinExistence type="predicted"/>